<name>A0A371I5V6_MUCPR</name>
<proteinExistence type="predicted"/>
<evidence type="ECO:0000313" key="1">
    <source>
        <dbReference type="EMBL" id="RDY10422.1"/>
    </source>
</evidence>
<dbReference type="Proteomes" id="UP000257109">
    <property type="component" value="Unassembled WGS sequence"/>
</dbReference>
<gene>
    <name evidence="1" type="ORF">CR513_05056</name>
</gene>
<keyword evidence="2" id="KW-1185">Reference proteome</keyword>
<feature type="non-terminal residue" evidence="1">
    <location>
        <position position="339"/>
    </location>
</feature>
<sequence>MSPYRIVFGKACHLLVEIEQRAYWVVKQCNLTYDQKVKQFHDQQILRKEFQVGQKLIVGKLHSRWDGPFVITNVFPYGVVDLKDEHTNSTFQYLGTSFILANLLPIAPLFPVVWKERPVKVLANKRFIPLCRINPNDLDPSRRVSAQDRPALQVQQPLGVAQSAIQSGRPAQLQVNSAATSPWRSLLCKIRKDLIPYTLHSIFSHTFPISQWCFSRSRTHKSRTKRPKVVKGDYLACHHTLVDLILSFLANRGEPSWRSLWKTDSSNSHPIPKSSQYDSVATSSGIPLRPHRGTDHVEFLQTFAWIFTCKTMKFRQQMNKSRFELVWLSRLQLQILDAP</sequence>
<feature type="non-terminal residue" evidence="1">
    <location>
        <position position="1"/>
    </location>
</feature>
<comment type="caution">
    <text evidence="1">The sequence shown here is derived from an EMBL/GenBank/DDBJ whole genome shotgun (WGS) entry which is preliminary data.</text>
</comment>
<organism evidence="1 2">
    <name type="scientific">Mucuna pruriens</name>
    <name type="common">Velvet bean</name>
    <name type="synonym">Dolichos pruriens</name>
    <dbReference type="NCBI Taxonomy" id="157652"/>
    <lineage>
        <taxon>Eukaryota</taxon>
        <taxon>Viridiplantae</taxon>
        <taxon>Streptophyta</taxon>
        <taxon>Embryophyta</taxon>
        <taxon>Tracheophyta</taxon>
        <taxon>Spermatophyta</taxon>
        <taxon>Magnoliopsida</taxon>
        <taxon>eudicotyledons</taxon>
        <taxon>Gunneridae</taxon>
        <taxon>Pentapetalae</taxon>
        <taxon>rosids</taxon>
        <taxon>fabids</taxon>
        <taxon>Fabales</taxon>
        <taxon>Fabaceae</taxon>
        <taxon>Papilionoideae</taxon>
        <taxon>50 kb inversion clade</taxon>
        <taxon>NPAAA clade</taxon>
        <taxon>indigoferoid/millettioid clade</taxon>
        <taxon>Phaseoleae</taxon>
        <taxon>Mucuna</taxon>
    </lineage>
</organism>
<dbReference type="OrthoDB" id="1723222at2759"/>
<protein>
    <submittedName>
        <fullName evidence="1">Uncharacterized protein</fullName>
    </submittedName>
</protein>
<dbReference type="EMBL" id="QJKJ01000846">
    <property type="protein sequence ID" value="RDY10422.1"/>
    <property type="molecule type" value="Genomic_DNA"/>
</dbReference>
<evidence type="ECO:0000313" key="2">
    <source>
        <dbReference type="Proteomes" id="UP000257109"/>
    </source>
</evidence>
<accession>A0A371I5V6</accession>
<dbReference type="AlphaFoldDB" id="A0A371I5V6"/>
<reference evidence="1" key="1">
    <citation type="submission" date="2018-05" db="EMBL/GenBank/DDBJ databases">
        <title>Draft genome of Mucuna pruriens seed.</title>
        <authorList>
            <person name="Nnadi N.E."/>
            <person name="Vos R."/>
            <person name="Hasami M.H."/>
            <person name="Devisetty U.K."/>
            <person name="Aguiy J.C."/>
        </authorList>
    </citation>
    <scope>NUCLEOTIDE SEQUENCE [LARGE SCALE GENOMIC DNA]</scope>
    <source>
        <strain evidence="1">JCA_2017</strain>
    </source>
</reference>